<evidence type="ECO:0000313" key="9">
    <source>
        <dbReference type="Proteomes" id="UP000037035"/>
    </source>
</evidence>
<feature type="region of interest" description="Disordered" evidence="6">
    <location>
        <begin position="655"/>
        <end position="689"/>
    </location>
</feature>
<dbReference type="OrthoDB" id="240216at2759"/>
<dbReference type="Gene3D" id="3.30.559.70">
    <property type="entry name" value="Choline/Carnitine o-acyltransferase, domain 2"/>
    <property type="match status" value="1"/>
</dbReference>
<evidence type="ECO:0000259" key="7">
    <source>
        <dbReference type="Pfam" id="PF00755"/>
    </source>
</evidence>
<accession>A0A0L6VIA0</accession>
<dbReference type="EMBL" id="LAVV01006367">
    <property type="protein sequence ID" value="KNZ60297.1"/>
    <property type="molecule type" value="Genomic_DNA"/>
</dbReference>
<dbReference type="GO" id="GO:0005739">
    <property type="term" value="C:mitochondrion"/>
    <property type="evidence" value="ECO:0007669"/>
    <property type="project" value="TreeGrafter"/>
</dbReference>
<dbReference type="PANTHER" id="PTHR22589">
    <property type="entry name" value="CARNITINE O-ACYLTRANSFERASE"/>
    <property type="match status" value="1"/>
</dbReference>
<dbReference type="InterPro" id="IPR000542">
    <property type="entry name" value="Carn_acyl_trans"/>
</dbReference>
<keyword evidence="3 5" id="KW-0012">Acyltransferase</keyword>
<dbReference type="InterPro" id="IPR039551">
    <property type="entry name" value="Cho/carn_acyl_trans"/>
</dbReference>
<dbReference type="Gene3D" id="3.30.559.10">
    <property type="entry name" value="Chloramphenicol acetyltransferase-like domain"/>
    <property type="match status" value="1"/>
</dbReference>
<evidence type="ECO:0000313" key="8">
    <source>
        <dbReference type="EMBL" id="KNZ60297.1"/>
    </source>
</evidence>
<dbReference type="VEuPathDB" id="FungiDB:VP01_1577g1"/>
<dbReference type="SUPFAM" id="SSF52777">
    <property type="entry name" value="CoA-dependent acyltransferases"/>
    <property type="match status" value="2"/>
</dbReference>
<comment type="similarity">
    <text evidence="1 5">Belongs to the carnitine/choline acetyltransferase family.</text>
</comment>
<feature type="region of interest" description="Disordered" evidence="6">
    <location>
        <begin position="543"/>
        <end position="567"/>
    </location>
</feature>
<evidence type="ECO:0000256" key="4">
    <source>
        <dbReference type="PIRSR" id="PIRSR600542-1"/>
    </source>
</evidence>
<protein>
    <submittedName>
        <fullName evidence="8">Carnitine O-acetyltransferase</fullName>
    </submittedName>
</protein>
<proteinExistence type="inferred from homology"/>
<dbReference type="FunFam" id="3.30.559.10:FF:000019">
    <property type="entry name" value="Carnitine acetyl transferase"/>
    <property type="match status" value="1"/>
</dbReference>
<name>A0A0L6VIA0_9BASI</name>
<feature type="active site" description="Proton acceptor" evidence="4">
    <location>
        <position position="321"/>
    </location>
</feature>
<evidence type="ECO:0000256" key="2">
    <source>
        <dbReference type="ARBA" id="ARBA00022679"/>
    </source>
</evidence>
<dbReference type="Pfam" id="PF00755">
    <property type="entry name" value="Carn_acyltransf"/>
    <property type="match status" value="1"/>
</dbReference>
<gene>
    <name evidence="8" type="ORF">VP01_1577g1</name>
</gene>
<dbReference type="InterPro" id="IPR023213">
    <property type="entry name" value="CAT-like_dom_sf"/>
</dbReference>
<dbReference type="GO" id="GO:0009437">
    <property type="term" value="P:carnitine metabolic process"/>
    <property type="evidence" value="ECO:0007669"/>
    <property type="project" value="TreeGrafter"/>
</dbReference>
<dbReference type="GO" id="GO:0004092">
    <property type="term" value="F:carnitine O-acetyltransferase activity"/>
    <property type="evidence" value="ECO:0007669"/>
    <property type="project" value="TreeGrafter"/>
</dbReference>
<reference evidence="8 9" key="1">
    <citation type="submission" date="2015-08" db="EMBL/GenBank/DDBJ databases">
        <title>Next Generation Sequencing and Analysis of the Genome of Puccinia sorghi L Schw, the Causal Agent of Maize Common Rust.</title>
        <authorList>
            <person name="Rochi L."/>
            <person name="Burguener G."/>
            <person name="Darino M."/>
            <person name="Turjanski A."/>
            <person name="Kreff E."/>
            <person name="Dieguez M.J."/>
            <person name="Sacco F."/>
        </authorList>
    </citation>
    <scope>NUCLEOTIDE SEQUENCE [LARGE SCALE GENOMIC DNA]</scope>
    <source>
        <strain evidence="8 9">RO10H11247</strain>
    </source>
</reference>
<feature type="domain" description="Choline/carnitine acyltransferase" evidence="7">
    <location>
        <begin position="14"/>
        <end position="638"/>
    </location>
</feature>
<dbReference type="PANTHER" id="PTHR22589:SF29">
    <property type="entry name" value="MITOCHONDRIAL CARNITINE O-ACETYLTRANSFERASE-RELATED"/>
    <property type="match status" value="1"/>
</dbReference>
<evidence type="ECO:0000256" key="1">
    <source>
        <dbReference type="ARBA" id="ARBA00005232"/>
    </source>
</evidence>
<comment type="caution">
    <text evidence="8">The sequence shown here is derived from an EMBL/GenBank/DDBJ whole genome shotgun (WGS) entry which is preliminary data.</text>
</comment>
<dbReference type="Proteomes" id="UP000037035">
    <property type="component" value="Unassembled WGS sequence"/>
</dbReference>
<dbReference type="FunFam" id="3.30.559.70:FF:000003">
    <property type="entry name" value="Carnitine acetyl transferase FacC"/>
    <property type="match status" value="1"/>
</dbReference>
<dbReference type="AlphaFoldDB" id="A0A0L6VIA0"/>
<dbReference type="PROSITE" id="PS00440">
    <property type="entry name" value="ACYLTRANSF_C_2"/>
    <property type="match status" value="1"/>
</dbReference>
<organism evidence="8 9">
    <name type="scientific">Puccinia sorghi</name>
    <dbReference type="NCBI Taxonomy" id="27349"/>
    <lineage>
        <taxon>Eukaryota</taxon>
        <taxon>Fungi</taxon>
        <taxon>Dikarya</taxon>
        <taxon>Basidiomycota</taxon>
        <taxon>Pucciniomycotina</taxon>
        <taxon>Pucciniomycetes</taxon>
        <taxon>Pucciniales</taxon>
        <taxon>Pucciniaceae</taxon>
        <taxon>Puccinia</taxon>
    </lineage>
</organism>
<keyword evidence="9" id="KW-1185">Reference proteome</keyword>
<keyword evidence="2 5" id="KW-0808">Transferase</keyword>
<dbReference type="InterPro" id="IPR042231">
    <property type="entry name" value="Cho/carn_acyl_trans_2"/>
</dbReference>
<feature type="compositionally biased region" description="Polar residues" evidence="6">
    <location>
        <begin position="655"/>
        <end position="669"/>
    </location>
</feature>
<evidence type="ECO:0000256" key="3">
    <source>
        <dbReference type="ARBA" id="ARBA00023315"/>
    </source>
</evidence>
<sequence>MEDSDKPVRVLPRLPIPPLEDTCARYIQVLEPLQTPKEHQRTKAVVERFLKTEGPSLHEHLQEYASTRASYIEEFWYESYLQHSDSVVLNLNPFFILEDDPTPSRGNQLTRAASLILASVGFIHDLRTDQLEPDNVRGIPLDMHQYNKLFGTARIPTRDGCLMKTFGDSKHVVVVRRGQFYSFDVMDSAHRPILSERELLSNIRAIIEDADRLPINNVAQSSIGLLTTERRPTWAALRQELMDDPNTPNNESLNLVDSALFIVCLDASSPRTADAICETMLCGTYELSRRGVQIGTCLNRWYDKLQIIVCADGQAGVNFEHSAVDGHTVLRFVADVYTELILRFAKSINANSRTLFQALPSPWAQRNGGKKSSNPFDQSDSIPEVLNTAPKKLEWQLSNTLKAAIRFAETRLSDLICQNEVIALEFEEYGKNFITSQNLSPDAFVQMAFQVCYFSLYGRIESTYEPAMTKAFSHGRTEGIRSVSMFSIKYIKNFCSDVSDQAKIASLRDACQYHQKLSKQCSQGLGQDRILYAMYSLAKQDLNEQSSGPSSDESSNDEHHHANKKTKLPQIFRDSGYGLLNHSTVSTSNCGNPALRLFGFGPVVSDGYGIGYIIKEDGLSFVIASKNLQTRRFSQSLRAYFLEIKRILLSQPNSANSVLHSDRQSSTNKRSSHLHHQSNLKPSVDDRRPSKVTLDVSNWNAIWNDKLVPADASYLKAQSSESHTPARNERDQPHVAEELLTSGYGFFDSGEIDKIISSNTENVRNDNPKKKFKPPKGTVNIFAQLSILHKRKMGLNWKPSD</sequence>
<evidence type="ECO:0000256" key="6">
    <source>
        <dbReference type="SAM" id="MobiDB-lite"/>
    </source>
</evidence>
<dbReference type="STRING" id="27349.A0A0L6VIA0"/>
<evidence type="ECO:0000256" key="5">
    <source>
        <dbReference type="RuleBase" id="RU003801"/>
    </source>
</evidence>